<feature type="region of interest" description="Disordered" evidence="1">
    <location>
        <begin position="239"/>
        <end position="314"/>
    </location>
</feature>
<dbReference type="Proteomes" id="UP001189429">
    <property type="component" value="Unassembled WGS sequence"/>
</dbReference>
<name>A0ABN9RLC4_9DINO</name>
<feature type="compositionally biased region" description="Polar residues" evidence="1">
    <location>
        <begin position="42"/>
        <end position="53"/>
    </location>
</feature>
<protein>
    <submittedName>
        <fullName evidence="2">Uncharacterized protein</fullName>
    </submittedName>
</protein>
<comment type="caution">
    <text evidence="2">The sequence shown here is derived from an EMBL/GenBank/DDBJ whole genome shotgun (WGS) entry which is preliminary data.</text>
</comment>
<gene>
    <name evidence="2" type="ORF">PCOR1329_LOCUS21798</name>
</gene>
<proteinExistence type="predicted"/>
<keyword evidence="3" id="KW-1185">Reference proteome</keyword>
<feature type="region of interest" description="Disordered" evidence="1">
    <location>
        <begin position="204"/>
        <end position="227"/>
    </location>
</feature>
<organism evidence="2 3">
    <name type="scientific">Prorocentrum cordatum</name>
    <dbReference type="NCBI Taxonomy" id="2364126"/>
    <lineage>
        <taxon>Eukaryota</taxon>
        <taxon>Sar</taxon>
        <taxon>Alveolata</taxon>
        <taxon>Dinophyceae</taxon>
        <taxon>Prorocentrales</taxon>
        <taxon>Prorocentraceae</taxon>
        <taxon>Prorocentrum</taxon>
    </lineage>
</organism>
<sequence length="371" mass="39955">MCFWGRPSVGEGPPQRGGRERGEKRSKAKGKGGRRQQRWQDKNSFSRTRSGSDLQPRERAPIPLATHCRCIPPLLRRVAPCAAVLTNFLPTGWGLRSWGSAASFRSHPKRMRLCSLSFGGSRGRSAHIPHPPASGVLADALHTSPKTNLLSQKGRIATLFRHMDYPSRRMRGVRPDPTPPPSASLKSPSTSTREHVLALTAARTRRNASQEAVNTFSPSGENAADARIGHRRCPPACTGTGQTLRARSSACNHTRRSAPSFRLTRTRRTPRFRRGPPACAGTGRSPRARSAPRGLQRRSAHAALGPPPAQASCCRAAAPPRGALASGCPARHPAWASPRAPDIPLLQSFRCVGPGAPDRFPGAGFSPRVAS</sequence>
<feature type="compositionally biased region" description="Basic residues" evidence="1">
    <location>
        <begin position="264"/>
        <end position="274"/>
    </location>
</feature>
<evidence type="ECO:0000313" key="3">
    <source>
        <dbReference type="Proteomes" id="UP001189429"/>
    </source>
</evidence>
<feature type="compositionally biased region" description="Polar residues" evidence="1">
    <location>
        <begin position="207"/>
        <end position="220"/>
    </location>
</feature>
<feature type="region of interest" description="Disordered" evidence="1">
    <location>
        <begin position="168"/>
        <end position="192"/>
    </location>
</feature>
<feature type="region of interest" description="Disordered" evidence="1">
    <location>
        <begin position="1"/>
        <end position="58"/>
    </location>
</feature>
<evidence type="ECO:0000256" key="1">
    <source>
        <dbReference type="SAM" id="MobiDB-lite"/>
    </source>
</evidence>
<dbReference type="EMBL" id="CAUYUJ010007213">
    <property type="protein sequence ID" value="CAK0819956.1"/>
    <property type="molecule type" value="Genomic_DNA"/>
</dbReference>
<accession>A0ABN9RLC4</accession>
<feature type="compositionally biased region" description="Basic residues" evidence="1">
    <location>
        <begin position="26"/>
        <end position="37"/>
    </location>
</feature>
<evidence type="ECO:0000313" key="2">
    <source>
        <dbReference type="EMBL" id="CAK0819956.1"/>
    </source>
</evidence>
<reference evidence="2" key="1">
    <citation type="submission" date="2023-10" db="EMBL/GenBank/DDBJ databases">
        <authorList>
            <person name="Chen Y."/>
            <person name="Shah S."/>
            <person name="Dougan E. K."/>
            <person name="Thang M."/>
            <person name="Chan C."/>
        </authorList>
    </citation>
    <scope>NUCLEOTIDE SEQUENCE [LARGE SCALE GENOMIC DNA]</scope>
</reference>
<feature type="compositionally biased region" description="Polar residues" evidence="1">
    <location>
        <begin position="239"/>
        <end position="252"/>
    </location>
</feature>